<evidence type="ECO:0000313" key="3">
    <source>
        <dbReference type="Proteomes" id="UP000217448"/>
    </source>
</evidence>
<dbReference type="Pfam" id="PF01970">
    <property type="entry name" value="TctA"/>
    <property type="match status" value="1"/>
</dbReference>
<organism evidence="2 3">
    <name type="scientific">Alloyangia mangrovi</name>
    <dbReference type="NCBI Taxonomy" id="1779329"/>
    <lineage>
        <taxon>Bacteria</taxon>
        <taxon>Pseudomonadati</taxon>
        <taxon>Pseudomonadota</taxon>
        <taxon>Alphaproteobacteria</taxon>
        <taxon>Rhodobacterales</taxon>
        <taxon>Roseobacteraceae</taxon>
        <taxon>Alloyangia</taxon>
    </lineage>
</organism>
<comment type="caution">
    <text evidence="2">The sequence shown here is derived from an EMBL/GenBank/DDBJ whole genome shotgun (WGS) entry which is preliminary data.</text>
</comment>
<feature type="domain" description="DUF112" evidence="1">
    <location>
        <begin position="1"/>
        <end position="42"/>
    </location>
</feature>
<dbReference type="EMBL" id="NTHN02000065">
    <property type="protein sequence ID" value="MCT4373028.1"/>
    <property type="molecule type" value="Genomic_DNA"/>
</dbReference>
<protein>
    <recommendedName>
        <fullName evidence="1">DUF112 domain-containing protein</fullName>
    </recommendedName>
</protein>
<reference evidence="3" key="1">
    <citation type="submission" date="2023-07" db="EMBL/GenBank/DDBJ databases">
        <title>Yangia mangrovi SAOS 153D genome.</title>
        <authorList>
            <person name="Verma A."/>
            <person name="Pal Y."/>
            <person name="Sundharam S."/>
            <person name="Bisht B."/>
            <person name="Srinivasan K."/>
        </authorList>
    </citation>
    <scope>NUCLEOTIDE SEQUENCE [LARGE SCALE GENOMIC DNA]</scope>
    <source>
        <strain evidence="3">SAOS 153D</strain>
    </source>
</reference>
<evidence type="ECO:0000259" key="1">
    <source>
        <dbReference type="Pfam" id="PF01970"/>
    </source>
</evidence>
<name>A0ABT2KSE1_9RHOB</name>
<gene>
    <name evidence="2" type="ORF">CLG85_023085</name>
</gene>
<dbReference type="InterPro" id="IPR002823">
    <property type="entry name" value="DUF112_TM"/>
</dbReference>
<evidence type="ECO:0000313" key="2">
    <source>
        <dbReference type="EMBL" id="MCT4373028.1"/>
    </source>
</evidence>
<accession>A0ABT2KSE1</accession>
<proteinExistence type="predicted"/>
<dbReference type="Proteomes" id="UP000217448">
    <property type="component" value="Unassembled WGS sequence"/>
</dbReference>
<sequence>MLRSSRIGTWIGNLPGIGAKVGSLVACSMAQNRSSSKDAFGRARCCSATSPRWSMP</sequence>
<keyword evidence="3" id="KW-1185">Reference proteome</keyword>